<evidence type="ECO:0000256" key="2">
    <source>
        <dbReference type="ARBA" id="ARBA00009700"/>
    </source>
</evidence>
<comment type="similarity">
    <text evidence="2">Belongs to the TMEM120 family.</text>
</comment>
<evidence type="ECO:0000313" key="7">
    <source>
        <dbReference type="EMBL" id="TPP57049.1"/>
    </source>
</evidence>
<evidence type="ECO:0000256" key="4">
    <source>
        <dbReference type="ARBA" id="ARBA00022989"/>
    </source>
</evidence>
<keyword evidence="5 6" id="KW-0472">Membrane</keyword>
<evidence type="ECO:0000256" key="1">
    <source>
        <dbReference type="ARBA" id="ARBA00004141"/>
    </source>
</evidence>
<keyword evidence="4 6" id="KW-1133">Transmembrane helix</keyword>
<sequence length="194" mass="22542">MITYFTFALCFRIVDALFHFLLVWYYCTLTIRERILIANGSRIKGWWNIYHFISTACAGIMLIWLTTLLWEAGNVDFETGSVQTQTLKAYKKPRSVLAVSIIYFIISMGNIITVCRVIRQKMFLPPPNVVRFQLSRKYSFARPQIAQVELAATYRRHQEERDNHQENHMEAAHTEAVIPEDAAVFTSEEGKKKS</sequence>
<name>A0A504YA59_FASGI</name>
<organism evidence="7 8">
    <name type="scientific">Fasciola gigantica</name>
    <name type="common">Giant liver fluke</name>
    <dbReference type="NCBI Taxonomy" id="46835"/>
    <lineage>
        <taxon>Eukaryota</taxon>
        <taxon>Metazoa</taxon>
        <taxon>Spiralia</taxon>
        <taxon>Lophotrochozoa</taxon>
        <taxon>Platyhelminthes</taxon>
        <taxon>Trematoda</taxon>
        <taxon>Digenea</taxon>
        <taxon>Plagiorchiida</taxon>
        <taxon>Echinostomata</taxon>
        <taxon>Echinostomatoidea</taxon>
        <taxon>Fasciolidae</taxon>
        <taxon>Fasciola</taxon>
    </lineage>
</organism>
<dbReference type="Proteomes" id="UP000316759">
    <property type="component" value="Unassembled WGS sequence"/>
</dbReference>
<comment type="subcellular location">
    <subcellularLocation>
        <location evidence="1">Membrane</location>
        <topology evidence="1">Multi-pass membrane protein</topology>
    </subcellularLocation>
</comment>
<dbReference type="Pfam" id="PF07851">
    <property type="entry name" value="TMEM120A-B"/>
    <property type="match status" value="1"/>
</dbReference>
<feature type="transmembrane region" description="Helical" evidence="6">
    <location>
        <begin position="48"/>
        <end position="70"/>
    </location>
</feature>
<gene>
    <name evidence="7" type="ORF">FGIG_06141</name>
</gene>
<keyword evidence="8" id="KW-1185">Reference proteome</keyword>
<comment type="caution">
    <text evidence="7">The sequence shown here is derived from an EMBL/GenBank/DDBJ whole genome shotgun (WGS) entry which is preliminary data.</text>
</comment>
<dbReference type="AlphaFoldDB" id="A0A504YA59"/>
<dbReference type="OrthoDB" id="2015098at2759"/>
<dbReference type="EMBL" id="SUNJ01013733">
    <property type="protein sequence ID" value="TPP57049.1"/>
    <property type="molecule type" value="Genomic_DNA"/>
</dbReference>
<evidence type="ECO:0000256" key="3">
    <source>
        <dbReference type="ARBA" id="ARBA00022692"/>
    </source>
</evidence>
<proteinExistence type="inferred from homology"/>
<reference evidence="7 8" key="1">
    <citation type="submission" date="2019-04" db="EMBL/GenBank/DDBJ databases">
        <title>Annotation for the trematode Fasciola gigantica.</title>
        <authorList>
            <person name="Choi Y.-J."/>
        </authorList>
    </citation>
    <scope>NUCLEOTIDE SEQUENCE [LARGE SCALE GENOMIC DNA]</scope>
    <source>
        <strain evidence="7">Uganda_cow_1</strain>
    </source>
</reference>
<keyword evidence="3 6" id="KW-0812">Transmembrane</keyword>
<protein>
    <submittedName>
        <fullName evidence="7">Uncharacterized protein</fullName>
    </submittedName>
</protein>
<dbReference type="PANTHER" id="PTHR21433:SF0">
    <property type="entry name" value="TRANSMEMBRANE PROTEIN 120 HOMOLOG"/>
    <property type="match status" value="1"/>
</dbReference>
<evidence type="ECO:0000313" key="8">
    <source>
        <dbReference type="Proteomes" id="UP000316759"/>
    </source>
</evidence>
<accession>A0A504YA59</accession>
<dbReference type="InterPro" id="IPR012926">
    <property type="entry name" value="TMEM120A/B"/>
</dbReference>
<evidence type="ECO:0000256" key="6">
    <source>
        <dbReference type="SAM" id="Phobius"/>
    </source>
</evidence>
<dbReference type="GO" id="GO:0016020">
    <property type="term" value="C:membrane"/>
    <property type="evidence" value="ECO:0007669"/>
    <property type="project" value="UniProtKB-SubCell"/>
</dbReference>
<feature type="transmembrane region" description="Helical" evidence="6">
    <location>
        <begin position="6"/>
        <end position="27"/>
    </location>
</feature>
<dbReference type="PANTHER" id="PTHR21433">
    <property type="entry name" value="TRANSMEMBRANE PROTEIN INDUCED BY TUMOR NECROSIS FACTOR ALPHA"/>
    <property type="match status" value="1"/>
</dbReference>
<feature type="transmembrane region" description="Helical" evidence="6">
    <location>
        <begin position="96"/>
        <end position="118"/>
    </location>
</feature>
<evidence type="ECO:0000256" key="5">
    <source>
        <dbReference type="ARBA" id="ARBA00023136"/>
    </source>
</evidence>